<organism evidence="1 2">
    <name type="scientific">Diploptera punctata</name>
    <name type="common">Pacific beetle cockroach</name>
    <dbReference type="NCBI Taxonomy" id="6984"/>
    <lineage>
        <taxon>Eukaryota</taxon>
        <taxon>Metazoa</taxon>
        <taxon>Ecdysozoa</taxon>
        <taxon>Arthropoda</taxon>
        <taxon>Hexapoda</taxon>
        <taxon>Insecta</taxon>
        <taxon>Pterygota</taxon>
        <taxon>Neoptera</taxon>
        <taxon>Polyneoptera</taxon>
        <taxon>Dictyoptera</taxon>
        <taxon>Blattodea</taxon>
        <taxon>Blaberoidea</taxon>
        <taxon>Blaberidae</taxon>
        <taxon>Diplopterinae</taxon>
        <taxon>Diploptera</taxon>
    </lineage>
</organism>
<feature type="non-terminal residue" evidence="1">
    <location>
        <position position="1"/>
    </location>
</feature>
<gene>
    <name evidence="1" type="ORF">L9F63_007237</name>
</gene>
<dbReference type="AlphaFoldDB" id="A0AAD7Z8V2"/>
<reference evidence="1" key="2">
    <citation type="submission" date="2023-05" db="EMBL/GenBank/DDBJ databases">
        <authorList>
            <person name="Fouks B."/>
        </authorList>
    </citation>
    <scope>NUCLEOTIDE SEQUENCE</scope>
    <source>
        <strain evidence="1">Stay&amp;Tobe</strain>
        <tissue evidence="1">Testes</tissue>
    </source>
</reference>
<evidence type="ECO:0000313" key="1">
    <source>
        <dbReference type="EMBL" id="KAJ9575925.1"/>
    </source>
</evidence>
<proteinExistence type="predicted"/>
<dbReference type="EMBL" id="JASPKZ010009814">
    <property type="protein sequence ID" value="KAJ9575925.1"/>
    <property type="molecule type" value="Genomic_DNA"/>
</dbReference>
<evidence type="ECO:0000313" key="2">
    <source>
        <dbReference type="Proteomes" id="UP001233999"/>
    </source>
</evidence>
<protein>
    <submittedName>
        <fullName evidence="1">Uncharacterized protein</fullName>
    </submittedName>
</protein>
<comment type="caution">
    <text evidence="1">The sequence shown here is derived from an EMBL/GenBank/DDBJ whole genome shotgun (WGS) entry which is preliminary data.</text>
</comment>
<feature type="non-terminal residue" evidence="1">
    <location>
        <position position="50"/>
    </location>
</feature>
<accession>A0AAD7Z8V2</accession>
<sequence length="50" mass="5735">VHLLREKLELCNKDGAHATVVHLHQLSQHIFPIVLPWYAHDSSPVMIPSR</sequence>
<dbReference type="Proteomes" id="UP001233999">
    <property type="component" value="Unassembled WGS sequence"/>
</dbReference>
<reference evidence="1" key="1">
    <citation type="journal article" date="2023" name="IScience">
        <title>Live-bearing cockroach genome reveals convergent evolutionary mechanisms linked to viviparity in insects and beyond.</title>
        <authorList>
            <person name="Fouks B."/>
            <person name="Harrison M.C."/>
            <person name="Mikhailova A.A."/>
            <person name="Marchal E."/>
            <person name="English S."/>
            <person name="Carruthers M."/>
            <person name="Jennings E.C."/>
            <person name="Chiamaka E.L."/>
            <person name="Frigard R.A."/>
            <person name="Pippel M."/>
            <person name="Attardo G.M."/>
            <person name="Benoit J.B."/>
            <person name="Bornberg-Bauer E."/>
            <person name="Tobe S.S."/>
        </authorList>
    </citation>
    <scope>NUCLEOTIDE SEQUENCE</scope>
    <source>
        <strain evidence="1">Stay&amp;Tobe</strain>
    </source>
</reference>
<keyword evidence="2" id="KW-1185">Reference proteome</keyword>
<name>A0AAD7Z8V2_DIPPU</name>